<dbReference type="EMBL" id="BMAV01015050">
    <property type="protein sequence ID" value="GFY64028.1"/>
    <property type="molecule type" value="Genomic_DNA"/>
</dbReference>
<accession>A0A8X6Y1M8</accession>
<name>A0A8X6Y1M8_9ARAC</name>
<reference evidence="2" key="1">
    <citation type="submission" date="2020-08" db="EMBL/GenBank/DDBJ databases">
        <title>Multicomponent nature underlies the extraordinary mechanical properties of spider dragline silk.</title>
        <authorList>
            <person name="Kono N."/>
            <person name="Nakamura H."/>
            <person name="Mori M."/>
            <person name="Yoshida Y."/>
            <person name="Ohtoshi R."/>
            <person name="Malay A.D."/>
            <person name="Moran D.A.P."/>
            <person name="Tomita M."/>
            <person name="Numata K."/>
            <person name="Arakawa K."/>
        </authorList>
    </citation>
    <scope>NUCLEOTIDE SEQUENCE</scope>
</reference>
<evidence type="ECO:0000313" key="3">
    <source>
        <dbReference type="Proteomes" id="UP000886998"/>
    </source>
</evidence>
<feature type="signal peptide" evidence="1">
    <location>
        <begin position="1"/>
        <end position="16"/>
    </location>
</feature>
<keyword evidence="1" id="KW-0732">Signal</keyword>
<keyword evidence="3" id="KW-1185">Reference proteome</keyword>
<feature type="chain" id="PRO_5036481779" evidence="1">
    <location>
        <begin position="17"/>
        <end position="80"/>
    </location>
</feature>
<gene>
    <name evidence="2" type="ORF">TNIN_144561</name>
</gene>
<dbReference type="Proteomes" id="UP000886998">
    <property type="component" value="Unassembled WGS sequence"/>
</dbReference>
<dbReference type="AlphaFoldDB" id="A0A8X6Y1M8"/>
<sequence>MFICLVIITFVGLTTGYQEDVRIGVILREGDGAAEKIIDNVFWRTLSNGPQQIPYISIKEKTPEEDAFYYHRASMLVFKF</sequence>
<evidence type="ECO:0000256" key="1">
    <source>
        <dbReference type="SAM" id="SignalP"/>
    </source>
</evidence>
<evidence type="ECO:0000313" key="2">
    <source>
        <dbReference type="EMBL" id="GFY64028.1"/>
    </source>
</evidence>
<protein>
    <submittedName>
        <fullName evidence="2">Uncharacterized protein</fullName>
    </submittedName>
</protein>
<comment type="caution">
    <text evidence="2">The sequence shown here is derived from an EMBL/GenBank/DDBJ whole genome shotgun (WGS) entry which is preliminary data.</text>
</comment>
<proteinExistence type="predicted"/>
<organism evidence="2 3">
    <name type="scientific">Trichonephila inaurata madagascariensis</name>
    <dbReference type="NCBI Taxonomy" id="2747483"/>
    <lineage>
        <taxon>Eukaryota</taxon>
        <taxon>Metazoa</taxon>
        <taxon>Ecdysozoa</taxon>
        <taxon>Arthropoda</taxon>
        <taxon>Chelicerata</taxon>
        <taxon>Arachnida</taxon>
        <taxon>Araneae</taxon>
        <taxon>Araneomorphae</taxon>
        <taxon>Entelegynae</taxon>
        <taxon>Araneoidea</taxon>
        <taxon>Nephilidae</taxon>
        <taxon>Trichonephila</taxon>
        <taxon>Trichonephila inaurata</taxon>
    </lineage>
</organism>